<reference evidence="1 2" key="1">
    <citation type="submission" date="2019-07" db="EMBL/GenBank/DDBJ databases">
        <title>Genomics analysis of Aphanomyces spp. identifies a new class of oomycete effector associated with host adaptation.</title>
        <authorList>
            <person name="Gaulin E."/>
        </authorList>
    </citation>
    <scope>NUCLEOTIDE SEQUENCE [LARGE SCALE GENOMIC DNA]</scope>
    <source>
        <strain evidence="1 2">ATCC 201684</strain>
    </source>
</reference>
<evidence type="ECO:0000313" key="1">
    <source>
        <dbReference type="EMBL" id="KAF0735839.1"/>
    </source>
</evidence>
<organism evidence="1 2">
    <name type="scientific">Aphanomyces euteiches</name>
    <dbReference type="NCBI Taxonomy" id="100861"/>
    <lineage>
        <taxon>Eukaryota</taxon>
        <taxon>Sar</taxon>
        <taxon>Stramenopiles</taxon>
        <taxon>Oomycota</taxon>
        <taxon>Saprolegniomycetes</taxon>
        <taxon>Saprolegniales</taxon>
        <taxon>Verrucalvaceae</taxon>
        <taxon>Aphanomyces</taxon>
    </lineage>
</organism>
<sequence length="287" mass="32305">MDVFRAFLPQDVCDSIDLLYGDVAPDSMNISKAAGNASNHLSRWTSWKLDPAKVHELTHTETKGQEALERAIKAFQDKHKEPLKTTFYACGKRGILYEGTSASQSPVLIKVQKLNQHNSINRESYWLRRLNRFRLGPTLVAAGPGFFICQFFTNGLNAVEFLSHPDTTQVDVTWFLRRILHQCFVLDVLGINKAEMTHPMRHIIVHGSSCSFVDFEKCVYGAQPRNVTQLCQFLSSPRVVAALSAKGHHLNVSQVREMAKKYKQTPGGQAFQALLDCISHRNPHQAS</sequence>
<accession>A0A6G0X743</accession>
<evidence type="ECO:0000313" key="2">
    <source>
        <dbReference type="Proteomes" id="UP000481153"/>
    </source>
</evidence>
<dbReference type="Proteomes" id="UP000481153">
    <property type="component" value="Unassembled WGS sequence"/>
</dbReference>
<evidence type="ECO:0008006" key="3">
    <source>
        <dbReference type="Google" id="ProtNLM"/>
    </source>
</evidence>
<keyword evidence="2" id="KW-1185">Reference proteome</keyword>
<dbReference type="AlphaFoldDB" id="A0A6G0X743"/>
<name>A0A6G0X743_9STRA</name>
<dbReference type="VEuPathDB" id="FungiDB:AeMF1_007320"/>
<dbReference type="EMBL" id="VJMJ01000093">
    <property type="protein sequence ID" value="KAF0735839.1"/>
    <property type="molecule type" value="Genomic_DNA"/>
</dbReference>
<gene>
    <name evidence="1" type="ORF">Ae201684_007843</name>
</gene>
<proteinExistence type="predicted"/>
<comment type="caution">
    <text evidence="1">The sequence shown here is derived from an EMBL/GenBank/DDBJ whole genome shotgun (WGS) entry which is preliminary data.</text>
</comment>
<protein>
    <recommendedName>
        <fullName evidence="3">Protein kinase domain-containing protein</fullName>
    </recommendedName>
</protein>